<keyword evidence="2" id="KW-1133">Transmembrane helix</keyword>
<dbReference type="Proteomes" id="UP001271007">
    <property type="component" value="Unassembled WGS sequence"/>
</dbReference>
<accession>A0AAJ0DGB9</accession>
<keyword evidence="3" id="KW-0732">Signal</keyword>
<feature type="transmembrane region" description="Helical" evidence="2">
    <location>
        <begin position="265"/>
        <end position="290"/>
    </location>
</feature>
<evidence type="ECO:0000256" key="2">
    <source>
        <dbReference type="SAM" id="Phobius"/>
    </source>
</evidence>
<keyword evidence="2" id="KW-0472">Membrane</keyword>
<dbReference type="EMBL" id="JAWDJX010000016">
    <property type="protein sequence ID" value="KAK3053309.1"/>
    <property type="molecule type" value="Genomic_DNA"/>
</dbReference>
<dbReference type="AlphaFoldDB" id="A0AAJ0DGB9"/>
<evidence type="ECO:0000313" key="5">
    <source>
        <dbReference type="Proteomes" id="UP001271007"/>
    </source>
</evidence>
<evidence type="ECO:0000256" key="1">
    <source>
        <dbReference type="SAM" id="MobiDB-lite"/>
    </source>
</evidence>
<organism evidence="4 5">
    <name type="scientific">Extremus antarcticus</name>
    <dbReference type="NCBI Taxonomy" id="702011"/>
    <lineage>
        <taxon>Eukaryota</taxon>
        <taxon>Fungi</taxon>
        <taxon>Dikarya</taxon>
        <taxon>Ascomycota</taxon>
        <taxon>Pezizomycotina</taxon>
        <taxon>Dothideomycetes</taxon>
        <taxon>Dothideomycetidae</taxon>
        <taxon>Mycosphaerellales</taxon>
        <taxon>Extremaceae</taxon>
        <taxon>Extremus</taxon>
    </lineage>
</organism>
<feature type="chain" id="PRO_5042503713" evidence="3">
    <location>
        <begin position="24"/>
        <end position="465"/>
    </location>
</feature>
<comment type="caution">
    <text evidence="4">The sequence shown here is derived from an EMBL/GenBank/DDBJ whole genome shotgun (WGS) entry which is preliminary data.</text>
</comment>
<evidence type="ECO:0000313" key="4">
    <source>
        <dbReference type="EMBL" id="KAK3053309.1"/>
    </source>
</evidence>
<keyword evidence="2" id="KW-0812">Transmembrane</keyword>
<reference evidence="4" key="1">
    <citation type="submission" date="2023-04" db="EMBL/GenBank/DDBJ databases">
        <title>Black Yeasts Isolated from many extreme environments.</title>
        <authorList>
            <person name="Coleine C."/>
            <person name="Stajich J.E."/>
            <person name="Selbmann L."/>
        </authorList>
    </citation>
    <scope>NUCLEOTIDE SEQUENCE</scope>
    <source>
        <strain evidence="4">CCFEE 5312</strain>
    </source>
</reference>
<feature type="region of interest" description="Disordered" evidence="1">
    <location>
        <begin position="430"/>
        <end position="465"/>
    </location>
</feature>
<evidence type="ECO:0000256" key="3">
    <source>
        <dbReference type="SAM" id="SignalP"/>
    </source>
</evidence>
<gene>
    <name evidence="4" type="ORF">LTR09_005478</name>
</gene>
<proteinExistence type="predicted"/>
<keyword evidence="5" id="KW-1185">Reference proteome</keyword>
<feature type="compositionally biased region" description="Basic residues" evidence="1">
    <location>
        <begin position="456"/>
        <end position="465"/>
    </location>
</feature>
<feature type="region of interest" description="Disordered" evidence="1">
    <location>
        <begin position="327"/>
        <end position="349"/>
    </location>
</feature>
<feature type="signal peptide" evidence="3">
    <location>
        <begin position="1"/>
        <end position="23"/>
    </location>
</feature>
<sequence>MQPIPLLTIVLASLMLACHTTLAQFHIIHDDECPPWTKQVWFLCVDVAQRLRVPAMTTAAQIGARMVTSIDPPVEKVHTYANIDGNPVPITKSTQTIAGQTYVVDPLNRYRQPYGHISACTGIASHGHAEKKRLGGLHVPNLIKHTHTPSPGDVDRCMCNYMRPTNIVAVEAVYLEDEHIIGTLEYSKSLTSAHWGLSVDPKETDGVFTPCTRCSSEHLSERALADHHHPAKKALDGPVCWDIHSCHHACSSPHVVHGIFPNWKLFALALAIPLPLLLFTCCLGGCLLRLHRHGGRARAREELRQISNQPTNGTRLRALSMPLLGRGATSATAQPGNTTTAPASTTENTIAGPAAGAAAASEKAADPVAAFNAATTGSTPATEGAEGRGTLTRRAEEGRGQVTFAQPQEQAAQTTTTAAPAQTIMEHTEPVPVHDGTTDGAGTALDVPNMGMGSVRGRRMGRPAF</sequence>
<feature type="compositionally biased region" description="Low complexity" evidence="1">
    <location>
        <begin position="337"/>
        <end position="349"/>
    </location>
</feature>
<protein>
    <submittedName>
        <fullName evidence="4">Uncharacterized protein</fullName>
    </submittedName>
</protein>
<name>A0AAJ0DGB9_9PEZI</name>